<feature type="region of interest" description="Disordered" evidence="1">
    <location>
        <begin position="387"/>
        <end position="489"/>
    </location>
</feature>
<feature type="compositionally biased region" description="Low complexity" evidence="1">
    <location>
        <begin position="544"/>
        <end position="584"/>
    </location>
</feature>
<dbReference type="Proteomes" id="UP001141327">
    <property type="component" value="Unassembled WGS sequence"/>
</dbReference>
<feature type="compositionally biased region" description="Low complexity" evidence="1">
    <location>
        <begin position="455"/>
        <end position="467"/>
    </location>
</feature>
<evidence type="ECO:0000259" key="2">
    <source>
        <dbReference type="Pfam" id="PF04084"/>
    </source>
</evidence>
<organism evidence="3 4">
    <name type="scientific">Paratrimastix pyriformis</name>
    <dbReference type="NCBI Taxonomy" id="342808"/>
    <lineage>
        <taxon>Eukaryota</taxon>
        <taxon>Metamonada</taxon>
        <taxon>Preaxostyla</taxon>
        <taxon>Paratrimastigidae</taxon>
        <taxon>Paratrimastix</taxon>
    </lineage>
</organism>
<feature type="region of interest" description="Disordered" evidence="1">
    <location>
        <begin position="513"/>
        <end position="774"/>
    </location>
</feature>
<feature type="compositionally biased region" description="Low complexity" evidence="1">
    <location>
        <begin position="635"/>
        <end position="650"/>
    </location>
</feature>
<feature type="compositionally biased region" description="Acidic residues" evidence="1">
    <location>
        <begin position="751"/>
        <end position="767"/>
    </location>
</feature>
<keyword evidence="4" id="KW-1185">Reference proteome</keyword>
<comment type="caution">
    <text evidence="3">The sequence shown here is derived from an EMBL/GenBank/DDBJ whole genome shotgun (WGS) entry which is preliminary data.</text>
</comment>
<feature type="compositionally biased region" description="Basic and acidic residues" evidence="1">
    <location>
        <begin position="694"/>
        <end position="704"/>
    </location>
</feature>
<accession>A0ABQ8UN94</accession>
<proteinExistence type="predicted"/>
<evidence type="ECO:0000256" key="1">
    <source>
        <dbReference type="SAM" id="MobiDB-lite"/>
    </source>
</evidence>
<dbReference type="EMBL" id="JAPMOS010000033">
    <property type="protein sequence ID" value="KAJ4458205.1"/>
    <property type="molecule type" value="Genomic_DNA"/>
</dbReference>
<protein>
    <recommendedName>
        <fullName evidence="2">Origin recognition complex subunit 2 RecA-like domain-containing protein</fullName>
    </recommendedName>
</protein>
<feature type="domain" description="Origin recognition complex subunit 2 RecA-like" evidence="2">
    <location>
        <begin position="817"/>
        <end position="876"/>
    </location>
</feature>
<feature type="compositionally biased region" description="Low complexity" evidence="1">
    <location>
        <begin position="474"/>
        <end position="489"/>
    </location>
</feature>
<name>A0ABQ8UN94_9EUKA</name>
<feature type="region of interest" description="Disordered" evidence="1">
    <location>
        <begin position="128"/>
        <end position="149"/>
    </location>
</feature>
<sequence>MLKLGLTRDFRQAINTATKTTSNHDPIKEHSIIKRPNVGIPAISQKIENRYFFLSRRPLMRTQGADEEVSLRWKKSDQQVVSFREKSSLKPTVITPEQSRFIHARGSLYFLAQATPVTSSNILLRDLLPPGSRMKPREEDPENPDEGPATIALNFERNLDRFSRLLLSRNNLLFYGFGYKGPLLSHCQRRAARLLWQLERIERSRLYGAAFLPPAALAHPPLGRPEKFGRPAPGRARTRTELLYFCGEDLSSATQVVCLVADMFAASRRAGPRAHRRFTDPAEALAYLAALCPPPQWGPAAGPATTPLGRLAQAWSPPAVPSPAGPALLGSPVAGWVPGTLRSPTIWAGASAGAPAASACAGQGTPAPACPGAAHADLGTLRCPSPFALRPAPAGPPASPAHRPAAHPEEAASTPQATRKRTHAQVAPSTRQTRSFSATAASQGTPGPAPPPPSSRAATTPRPATPRGGPPAPIALGSPASASPAPRTTAAAAAASATAAAASTGARAHGIAGAAAAAPSPRGGPAEAKLKAAPKGGKTDSTRRAPAVVPAKAKACGSPAKAAAPPRAAAPRPALQQPPASRPLRVYSRKRAASPPRVPETASRRGAGEGAGGDGGEVVVEISDAEEAASRLRARLASPAPGAPAGSPAGMRRSASGRLTPILRRPSGLARSHSAPPSDDEDSAPSPSAPAPQDGRRVRARRESSDEEDDNRAAGPRHHPAHGQGRGKAEDADADADADAEAHPAAPASEGDAETEEATGDEGEGEEGPLGPAGVVGRHQALRAQMAALAEWVPGEPWPCSHDSRGGRAGGEAPVGRALIVLEAIDAPALRSGADQYLLSMLAGLPFVHIIASLDHVGPSGTVEADLPSGVRFRWVRVEAATAAPYPAARMRRLASLESAAAKQLDRLRGALRVAYPTTRAAFGLLVRTWQAHLEAAAEAKKDRAKKAAGNPRAGRFVLSAQECFAIFRKETLAGTFDRATLLLRMLVERGLLSRTTDERYTLPFSPHRVASILHVLEEFDGPGAAKALLPAPDTAAAAAR</sequence>
<dbReference type="Pfam" id="PF04084">
    <property type="entry name" value="RecA-like_ORC2"/>
    <property type="match status" value="1"/>
</dbReference>
<evidence type="ECO:0000313" key="3">
    <source>
        <dbReference type="EMBL" id="KAJ4458205.1"/>
    </source>
</evidence>
<reference evidence="3" key="1">
    <citation type="journal article" date="2022" name="bioRxiv">
        <title>Genomics of Preaxostyla Flagellates Illuminates Evolutionary Transitions and the Path Towards Mitochondrial Loss.</title>
        <authorList>
            <person name="Novak L.V.F."/>
            <person name="Treitli S.C."/>
            <person name="Pyrih J."/>
            <person name="Halakuc P."/>
            <person name="Pipaliya S.V."/>
            <person name="Vacek V."/>
            <person name="Brzon O."/>
            <person name="Soukal P."/>
            <person name="Eme L."/>
            <person name="Dacks J.B."/>
            <person name="Karnkowska A."/>
            <person name="Elias M."/>
            <person name="Hampl V."/>
        </authorList>
    </citation>
    <scope>NUCLEOTIDE SEQUENCE</scope>
    <source>
        <strain evidence="3">RCP-MX</strain>
    </source>
</reference>
<feature type="compositionally biased region" description="Low complexity" evidence="1">
    <location>
        <begin position="513"/>
        <end position="527"/>
    </location>
</feature>
<gene>
    <name evidence="3" type="ORF">PAPYR_6171</name>
</gene>
<evidence type="ECO:0000313" key="4">
    <source>
        <dbReference type="Proteomes" id="UP001141327"/>
    </source>
</evidence>
<feature type="compositionally biased region" description="Polar residues" evidence="1">
    <location>
        <begin position="427"/>
        <end position="437"/>
    </location>
</feature>
<dbReference type="InterPro" id="IPR056772">
    <property type="entry name" value="RecA-like_ORC2"/>
</dbReference>